<evidence type="ECO:0000256" key="1">
    <source>
        <dbReference type="SAM" id="MobiDB-lite"/>
    </source>
</evidence>
<sequence length="168" mass="17003">MEMGVGDSRGGRRAATLSPQRIVGASLEPLEKDGAGKCTFRALATVRTARRPAGTRTVGMILGAPAEAGLGPEQAAHPCRAPAGLARSWSCRSAACAALDARARAGDTSFWGREHALAPAHRPPHLAAAAPCLSKTEESDDGNSALAPDPMLEAAAARAGAAGGRTSD</sequence>
<proteinExistence type="predicted"/>
<dbReference type="InterPro" id="IPR036271">
    <property type="entry name" value="Tet_transcr_reg_TetR-rel_C_sf"/>
</dbReference>
<dbReference type="SUPFAM" id="SSF48498">
    <property type="entry name" value="Tetracyclin repressor-like, C-terminal domain"/>
    <property type="match status" value="1"/>
</dbReference>
<evidence type="ECO:0000313" key="3">
    <source>
        <dbReference type="Proteomes" id="UP001501005"/>
    </source>
</evidence>
<dbReference type="Proteomes" id="UP001501005">
    <property type="component" value="Unassembled WGS sequence"/>
</dbReference>
<protein>
    <submittedName>
        <fullName evidence="2">Uncharacterized protein</fullName>
    </submittedName>
</protein>
<name>A0ABN1NEH6_9ACTN</name>
<dbReference type="Gene3D" id="1.10.357.10">
    <property type="entry name" value="Tetracycline Repressor, domain 2"/>
    <property type="match status" value="1"/>
</dbReference>
<accession>A0ABN1NEH6</accession>
<keyword evidence="3" id="KW-1185">Reference proteome</keyword>
<gene>
    <name evidence="2" type="ORF">GCM10009549_07540</name>
</gene>
<organism evidence="2 3">
    <name type="scientific">Streptomyces thermoalcalitolerans</name>
    <dbReference type="NCBI Taxonomy" id="65605"/>
    <lineage>
        <taxon>Bacteria</taxon>
        <taxon>Bacillati</taxon>
        <taxon>Actinomycetota</taxon>
        <taxon>Actinomycetes</taxon>
        <taxon>Kitasatosporales</taxon>
        <taxon>Streptomycetaceae</taxon>
        <taxon>Streptomyces</taxon>
    </lineage>
</organism>
<dbReference type="EMBL" id="BAAAHG010000003">
    <property type="protein sequence ID" value="GAA0904208.1"/>
    <property type="molecule type" value="Genomic_DNA"/>
</dbReference>
<feature type="region of interest" description="Disordered" evidence="1">
    <location>
        <begin position="130"/>
        <end position="168"/>
    </location>
</feature>
<evidence type="ECO:0000313" key="2">
    <source>
        <dbReference type="EMBL" id="GAA0904208.1"/>
    </source>
</evidence>
<reference evidence="2 3" key="1">
    <citation type="journal article" date="2019" name="Int. J. Syst. Evol. Microbiol.">
        <title>The Global Catalogue of Microorganisms (GCM) 10K type strain sequencing project: providing services to taxonomists for standard genome sequencing and annotation.</title>
        <authorList>
            <consortium name="The Broad Institute Genomics Platform"/>
            <consortium name="The Broad Institute Genome Sequencing Center for Infectious Disease"/>
            <person name="Wu L."/>
            <person name="Ma J."/>
        </authorList>
    </citation>
    <scope>NUCLEOTIDE SEQUENCE [LARGE SCALE GENOMIC DNA]</scope>
    <source>
        <strain evidence="2 3">JCM 10673</strain>
    </source>
</reference>
<comment type="caution">
    <text evidence="2">The sequence shown here is derived from an EMBL/GenBank/DDBJ whole genome shotgun (WGS) entry which is preliminary data.</text>
</comment>